<feature type="transmembrane region" description="Helical" evidence="6">
    <location>
        <begin position="470"/>
        <end position="488"/>
    </location>
</feature>
<dbReference type="Proteomes" id="UP001530293">
    <property type="component" value="Unassembled WGS sequence"/>
</dbReference>
<dbReference type="GO" id="GO:0016020">
    <property type="term" value="C:membrane"/>
    <property type="evidence" value="ECO:0007669"/>
    <property type="project" value="UniProtKB-SubCell"/>
</dbReference>
<reference evidence="7 8" key="1">
    <citation type="submission" date="2024-10" db="EMBL/GenBank/DDBJ databases">
        <title>Updated reference genomes for cyclostephanoid diatoms.</title>
        <authorList>
            <person name="Roberts W.R."/>
            <person name="Alverson A.J."/>
        </authorList>
    </citation>
    <scope>NUCLEOTIDE SEQUENCE [LARGE SCALE GENOMIC DNA]</scope>
    <source>
        <strain evidence="7 8">AJA232-27</strain>
    </source>
</reference>
<organism evidence="7 8">
    <name type="scientific">Discostella pseudostelligera</name>
    <dbReference type="NCBI Taxonomy" id="259834"/>
    <lineage>
        <taxon>Eukaryota</taxon>
        <taxon>Sar</taxon>
        <taxon>Stramenopiles</taxon>
        <taxon>Ochrophyta</taxon>
        <taxon>Bacillariophyta</taxon>
        <taxon>Coscinodiscophyceae</taxon>
        <taxon>Thalassiosirophycidae</taxon>
        <taxon>Stephanodiscales</taxon>
        <taxon>Stephanodiscaceae</taxon>
        <taxon>Discostella</taxon>
    </lineage>
</organism>
<name>A0ABD3M1W3_9STRA</name>
<protein>
    <recommendedName>
        <fullName evidence="9">Sulfite exporter TauE/SafE family protein</fullName>
    </recommendedName>
</protein>
<feature type="transmembrane region" description="Helical" evidence="6">
    <location>
        <begin position="439"/>
        <end position="464"/>
    </location>
</feature>
<keyword evidence="4 6" id="KW-0472">Membrane</keyword>
<evidence type="ECO:0000256" key="4">
    <source>
        <dbReference type="ARBA" id="ARBA00023136"/>
    </source>
</evidence>
<feature type="transmembrane region" description="Helical" evidence="6">
    <location>
        <begin position="167"/>
        <end position="186"/>
    </location>
</feature>
<dbReference type="Pfam" id="PF01925">
    <property type="entry name" value="TauE"/>
    <property type="match status" value="2"/>
</dbReference>
<feature type="transmembrane region" description="Helical" evidence="6">
    <location>
        <begin position="298"/>
        <end position="314"/>
    </location>
</feature>
<proteinExistence type="predicted"/>
<feature type="transmembrane region" description="Helical" evidence="6">
    <location>
        <begin position="373"/>
        <end position="403"/>
    </location>
</feature>
<feature type="transmembrane region" description="Helical" evidence="6">
    <location>
        <begin position="143"/>
        <end position="161"/>
    </location>
</feature>
<feature type="compositionally biased region" description="Basic and acidic residues" evidence="5">
    <location>
        <begin position="235"/>
        <end position="245"/>
    </location>
</feature>
<dbReference type="EMBL" id="JALLBG020000254">
    <property type="protein sequence ID" value="KAL3757723.1"/>
    <property type="molecule type" value="Genomic_DNA"/>
</dbReference>
<feature type="transmembrane region" description="Helical" evidence="6">
    <location>
        <begin position="105"/>
        <end position="123"/>
    </location>
</feature>
<accession>A0ABD3M1W3</accession>
<dbReference type="PANTHER" id="PTHR14255:SF3">
    <property type="entry name" value="SULFITE EXPORTER TAUE_SAFE FAMILY PROTEIN 5-RELATED"/>
    <property type="match status" value="1"/>
</dbReference>
<evidence type="ECO:0000256" key="1">
    <source>
        <dbReference type="ARBA" id="ARBA00004141"/>
    </source>
</evidence>
<feature type="transmembrane region" description="Helical" evidence="6">
    <location>
        <begin position="66"/>
        <end position="93"/>
    </location>
</feature>
<dbReference type="InterPro" id="IPR002781">
    <property type="entry name" value="TM_pro_TauE-like"/>
</dbReference>
<comment type="caution">
    <text evidence="7">The sequence shown here is derived from an EMBL/GenBank/DDBJ whole genome shotgun (WGS) entry which is preliminary data.</text>
</comment>
<sequence>MMATKNYGNDNHVMAMTTLLSADTNMYIVNHSIHHIDSNYRRLSLLNEDEDLLPEHVFPLRYPYDYIGFGCAIFGLVLAAGGGIGGGGMLVPIYTLLLQFPVKHAIPLASITVFGGAIANNVLNVKKCHPLFPQRPAIDWDLMVLLVPTMIAGAVVGAVLNKIFPDILLAILMLVLLSITAKETLAKAMKMYREEKRVLLLQGGGRNSHDCDDDHDDDDDEKKRRKQENGNYCDGNKESSPRATEHTPLVVSSSNEMHLETDFNTTEYDSETKNGVDSNGIVKSHDEKSMKRQCIDDAIKLTTLFAFVAIVDVMQKSRLEQSCGAYCHWGSELLLFFAIAIFTYCARSEILARRKSCGPIVSEIGWDESNTTIYPIFAIVAGLVAGMFGIGGGIIVGPLMLAIGVHPQVASATSACMVLFTSATSTLSFLIFGYLQGDYAIFCLVLGFLSTLVGQTVMTVLLAWSGGRNSYIAFCVGGVVGISAIAMGDESAVTISKS</sequence>
<feature type="region of interest" description="Disordered" evidence="5">
    <location>
        <begin position="203"/>
        <end position="249"/>
    </location>
</feature>
<evidence type="ECO:0000313" key="7">
    <source>
        <dbReference type="EMBL" id="KAL3757723.1"/>
    </source>
</evidence>
<comment type="subcellular location">
    <subcellularLocation>
        <location evidence="1">Membrane</location>
        <topology evidence="1">Multi-pass membrane protein</topology>
    </subcellularLocation>
</comment>
<evidence type="ECO:0000313" key="8">
    <source>
        <dbReference type="Proteomes" id="UP001530293"/>
    </source>
</evidence>
<keyword evidence="2 6" id="KW-0812">Transmembrane</keyword>
<gene>
    <name evidence="7" type="ORF">ACHAWU_000364</name>
</gene>
<evidence type="ECO:0008006" key="9">
    <source>
        <dbReference type="Google" id="ProtNLM"/>
    </source>
</evidence>
<keyword evidence="3 6" id="KW-1133">Transmembrane helix</keyword>
<keyword evidence="8" id="KW-1185">Reference proteome</keyword>
<dbReference type="AlphaFoldDB" id="A0ABD3M1W3"/>
<evidence type="ECO:0000256" key="5">
    <source>
        <dbReference type="SAM" id="MobiDB-lite"/>
    </source>
</evidence>
<feature type="transmembrane region" description="Helical" evidence="6">
    <location>
        <begin position="409"/>
        <end position="432"/>
    </location>
</feature>
<dbReference type="PANTHER" id="PTHR14255">
    <property type="entry name" value="CEREBLON"/>
    <property type="match status" value="1"/>
</dbReference>
<feature type="transmembrane region" description="Helical" evidence="6">
    <location>
        <begin position="334"/>
        <end position="352"/>
    </location>
</feature>
<evidence type="ECO:0000256" key="6">
    <source>
        <dbReference type="SAM" id="Phobius"/>
    </source>
</evidence>
<evidence type="ECO:0000256" key="3">
    <source>
        <dbReference type="ARBA" id="ARBA00022989"/>
    </source>
</evidence>
<evidence type="ECO:0000256" key="2">
    <source>
        <dbReference type="ARBA" id="ARBA00022692"/>
    </source>
</evidence>